<evidence type="ECO:0000256" key="2">
    <source>
        <dbReference type="SAM" id="Phobius"/>
    </source>
</evidence>
<keyword evidence="2" id="KW-0812">Transmembrane</keyword>
<keyword evidence="2" id="KW-1133">Transmembrane helix</keyword>
<accession>A0A699VHH5</accession>
<feature type="compositionally biased region" description="Low complexity" evidence="1">
    <location>
        <begin position="8"/>
        <end position="21"/>
    </location>
</feature>
<organism evidence="3">
    <name type="scientific">Tanacetum cinerariifolium</name>
    <name type="common">Dalmatian daisy</name>
    <name type="synonym">Chrysanthemum cinerariifolium</name>
    <dbReference type="NCBI Taxonomy" id="118510"/>
    <lineage>
        <taxon>Eukaryota</taxon>
        <taxon>Viridiplantae</taxon>
        <taxon>Streptophyta</taxon>
        <taxon>Embryophyta</taxon>
        <taxon>Tracheophyta</taxon>
        <taxon>Spermatophyta</taxon>
        <taxon>Magnoliopsida</taxon>
        <taxon>eudicotyledons</taxon>
        <taxon>Gunneridae</taxon>
        <taxon>Pentapetalae</taxon>
        <taxon>asterids</taxon>
        <taxon>campanulids</taxon>
        <taxon>Asterales</taxon>
        <taxon>Asteraceae</taxon>
        <taxon>Asteroideae</taxon>
        <taxon>Anthemideae</taxon>
        <taxon>Anthemidinae</taxon>
        <taxon>Tanacetum</taxon>
    </lineage>
</organism>
<comment type="caution">
    <text evidence="3">The sequence shown here is derived from an EMBL/GenBank/DDBJ whole genome shotgun (WGS) entry which is preliminary data.</text>
</comment>
<feature type="non-terminal residue" evidence="3">
    <location>
        <position position="1"/>
    </location>
</feature>
<gene>
    <name evidence="3" type="ORF">Tci_905692</name>
</gene>
<feature type="region of interest" description="Disordered" evidence="1">
    <location>
        <begin position="1"/>
        <end position="26"/>
    </location>
</feature>
<sequence>VTSPAADEGSGVTEVSTSSGSIPTAGPFAAEVRTDSDVVPVGLNLLLILVIFLQLAFGVDVVEEIKEKHQVC</sequence>
<evidence type="ECO:0000313" key="3">
    <source>
        <dbReference type="EMBL" id="GFD33723.1"/>
    </source>
</evidence>
<dbReference type="AlphaFoldDB" id="A0A699VHH5"/>
<proteinExistence type="predicted"/>
<dbReference type="EMBL" id="BKCJ011438639">
    <property type="protein sequence ID" value="GFD33723.1"/>
    <property type="molecule type" value="Genomic_DNA"/>
</dbReference>
<evidence type="ECO:0000256" key="1">
    <source>
        <dbReference type="SAM" id="MobiDB-lite"/>
    </source>
</evidence>
<keyword evidence="2" id="KW-0472">Membrane</keyword>
<feature type="transmembrane region" description="Helical" evidence="2">
    <location>
        <begin position="41"/>
        <end position="62"/>
    </location>
</feature>
<protein>
    <submittedName>
        <fullName evidence="3">Uncharacterized protein</fullName>
    </submittedName>
</protein>
<name>A0A699VHH5_TANCI</name>
<reference evidence="3" key="1">
    <citation type="journal article" date="2019" name="Sci. Rep.">
        <title>Draft genome of Tanacetum cinerariifolium, the natural source of mosquito coil.</title>
        <authorList>
            <person name="Yamashiro T."/>
            <person name="Shiraishi A."/>
            <person name="Satake H."/>
            <person name="Nakayama K."/>
        </authorList>
    </citation>
    <scope>NUCLEOTIDE SEQUENCE</scope>
</reference>